<dbReference type="InterPro" id="IPR018980">
    <property type="entry name" value="FERM_PH-like_C"/>
</dbReference>
<dbReference type="Pfam" id="PF11819">
    <property type="entry name" value="CUPID"/>
    <property type="match status" value="1"/>
</dbReference>
<keyword evidence="2" id="KW-0963">Cytoplasm</keyword>
<dbReference type="Proteomes" id="UP000035642">
    <property type="component" value="Unassembled WGS sequence"/>
</dbReference>
<organism evidence="7 8">
    <name type="scientific">Angiostrongylus cantonensis</name>
    <name type="common">Rat lungworm</name>
    <dbReference type="NCBI Taxonomy" id="6313"/>
    <lineage>
        <taxon>Eukaryota</taxon>
        <taxon>Metazoa</taxon>
        <taxon>Ecdysozoa</taxon>
        <taxon>Nematoda</taxon>
        <taxon>Chromadorea</taxon>
        <taxon>Rhabditida</taxon>
        <taxon>Rhabditina</taxon>
        <taxon>Rhabditomorpha</taxon>
        <taxon>Strongyloidea</taxon>
        <taxon>Metastrongylidae</taxon>
        <taxon>Angiostrongylus</taxon>
    </lineage>
</organism>
<evidence type="ECO:0000256" key="1">
    <source>
        <dbReference type="ARBA" id="ARBA00004496"/>
    </source>
</evidence>
<feature type="compositionally biased region" description="Low complexity" evidence="4">
    <location>
        <begin position="449"/>
        <end position="463"/>
    </location>
</feature>
<comment type="subcellular location">
    <subcellularLocation>
        <location evidence="1">Cytoplasm</location>
    </subcellularLocation>
</comment>
<feature type="compositionally biased region" description="Polar residues" evidence="4">
    <location>
        <begin position="469"/>
        <end position="478"/>
    </location>
</feature>
<dbReference type="InterPro" id="IPR047176">
    <property type="entry name" value="FRMD4A/B"/>
</dbReference>
<keyword evidence="7" id="KW-1185">Reference proteome</keyword>
<proteinExistence type="predicted"/>
<feature type="domain" description="Cytohesin Ubiquitin Protein Inducing" evidence="6">
    <location>
        <begin position="211"/>
        <end position="322"/>
    </location>
</feature>
<feature type="region of interest" description="Disordered" evidence="4">
    <location>
        <begin position="388"/>
        <end position="478"/>
    </location>
</feature>
<evidence type="ECO:0000259" key="6">
    <source>
        <dbReference type="Pfam" id="PF11819"/>
    </source>
</evidence>
<evidence type="ECO:0000313" key="8">
    <source>
        <dbReference type="WBParaSite" id="ACAC_0000874201-mRNA-1"/>
    </source>
</evidence>
<dbReference type="InterPro" id="IPR021774">
    <property type="entry name" value="CUPID"/>
</dbReference>
<dbReference type="InterPro" id="IPR011993">
    <property type="entry name" value="PH-like_dom_sf"/>
</dbReference>
<keyword evidence="3" id="KW-0175">Coiled coil</keyword>
<dbReference type="PANTHER" id="PTHR46079:SF2">
    <property type="entry name" value="FERM DOMAIN-CONTAINING PROTEIN"/>
    <property type="match status" value="1"/>
</dbReference>
<protein>
    <submittedName>
        <fullName evidence="8">CUPID domain-containing protein</fullName>
    </submittedName>
</protein>
<dbReference type="WBParaSite" id="ACAC_0000874201-mRNA-1">
    <property type="protein sequence ID" value="ACAC_0000874201-mRNA-1"/>
    <property type="gene ID" value="ACAC_0000874201"/>
</dbReference>
<evidence type="ECO:0000256" key="2">
    <source>
        <dbReference type="ARBA" id="ARBA00022490"/>
    </source>
</evidence>
<feature type="compositionally biased region" description="Polar residues" evidence="4">
    <location>
        <begin position="434"/>
        <end position="443"/>
    </location>
</feature>
<dbReference type="Pfam" id="PF09380">
    <property type="entry name" value="FERM_C"/>
    <property type="match status" value="1"/>
</dbReference>
<reference evidence="7" key="1">
    <citation type="submission" date="2012-09" db="EMBL/GenBank/DDBJ databases">
        <authorList>
            <person name="Martin A.A."/>
        </authorList>
    </citation>
    <scope>NUCLEOTIDE SEQUENCE</scope>
</reference>
<feature type="domain" description="FERM C-terminal PH-like" evidence="5">
    <location>
        <begin position="84"/>
        <end position="120"/>
    </location>
</feature>
<sequence>MLIDLHFCIFHSTSSLIPRIVISVMLTFTNRASFLSLSTFIVGQFSAFQAISLCLAFGFCTCLSGLGLCVSRRPISRRCQSISTKVSVHTFVCESSALCRSIWTTAIAQHQFFLDQKDRQRSGTAAVPVFDQHDFSDRLNRLISQSSIGSSLPSLSSLHSASSLTTMPAAKVADGSCPSLPTLMNVAPLPIFFLFINHSFSHFFVAEKSGEDRQRDVELYKILRGKKTELEDLLRSRLHELRLICLKEGEITGEMPEEINTTLRPGEEMPKLKKRIGTSFSIPEEILKSDKVRVSNNLTDVELHKRIVAAAERLAKDKTMNKSVRKKRQKDLAAAALKLRGLELGLNQMRLSASKPDVSSLECGGGVSWNAFPQQNNGTILTRAVAKSCPTTPRGSVPDLCPDGDRSDEYDDEEQVQRRLPESSSRRSLHQRFSEMSTSSNGSLGLPPRANSRRSNTTRSITSDELDNPLTNALPSTDQTPIYENIGYRSMSYRSSYRQAHYPTLQDEQYLRKRALSAHSVSHIDVPTIAGYTIRLDNATFPMSQDSKTCETMDPHSVVVNVLAPERVIVRSFPTAETCGTEFCRYLSITETFLFFIPMTPISSSRAVESARFRPLQSVKSQ</sequence>
<feature type="compositionally biased region" description="Basic and acidic residues" evidence="4">
    <location>
        <begin position="415"/>
        <end position="425"/>
    </location>
</feature>
<accession>A0A158P9X5</accession>
<dbReference type="Gene3D" id="2.30.29.30">
    <property type="entry name" value="Pleckstrin-homology domain (PH domain)/Phosphotyrosine-binding domain (PTB)"/>
    <property type="match status" value="1"/>
</dbReference>
<evidence type="ECO:0000313" key="7">
    <source>
        <dbReference type="Proteomes" id="UP000035642"/>
    </source>
</evidence>
<dbReference type="AlphaFoldDB" id="A0A158P9X5"/>
<evidence type="ECO:0000256" key="3">
    <source>
        <dbReference type="ARBA" id="ARBA00023054"/>
    </source>
</evidence>
<reference evidence="8" key="2">
    <citation type="submission" date="2016-04" db="UniProtKB">
        <authorList>
            <consortium name="WormBaseParasite"/>
        </authorList>
    </citation>
    <scope>IDENTIFICATION</scope>
</reference>
<dbReference type="GO" id="GO:0090162">
    <property type="term" value="P:establishment of epithelial cell polarity"/>
    <property type="evidence" value="ECO:0007669"/>
    <property type="project" value="InterPro"/>
</dbReference>
<dbReference type="PANTHER" id="PTHR46079">
    <property type="entry name" value="FERM DOMAIN-CONTAINING PROTEIN 4"/>
    <property type="match status" value="1"/>
</dbReference>
<dbReference type="GO" id="GO:0005737">
    <property type="term" value="C:cytoplasm"/>
    <property type="evidence" value="ECO:0007669"/>
    <property type="project" value="UniProtKB-SubCell"/>
</dbReference>
<name>A0A158P9X5_ANGCA</name>
<dbReference type="STRING" id="6313.A0A158P9X5"/>
<evidence type="ECO:0000256" key="4">
    <source>
        <dbReference type="SAM" id="MobiDB-lite"/>
    </source>
</evidence>
<evidence type="ECO:0000259" key="5">
    <source>
        <dbReference type="Pfam" id="PF09380"/>
    </source>
</evidence>